<dbReference type="PANTHER" id="PTHR43110">
    <property type="entry name" value="THIOL PEROXIDASE"/>
    <property type="match status" value="1"/>
</dbReference>
<reference evidence="6" key="1">
    <citation type="submission" date="2020-11" db="EMBL/GenBank/DDBJ databases">
        <title>Nocardioides cynanchi sp. nov., isolated from soil of rhizosphere of Cynanchum wilfordii.</title>
        <authorList>
            <person name="Lee J.-S."/>
            <person name="Suh M.K."/>
            <person name="Kim J.-S."/>
        </authorList>
    </citation>
    <scope>NUCLEOTIDE SEQUENCE</scope>
    <source>
        <strain evidence="6">KCTC 19276</strain>
    </source>
</reference>
<name>A0A930VM27_9ACTN</name>
<protein>
    <submittedName>
        <fullName evidence="6">Thiol peroxidase</fullName>
        <ecNumber evidence="6">1.11.1.-</ecNumber>
    </submittedName>
</protein>
<gene>
    <name evidence="6" type="primary">tpx</name>
    <name evidence="6" type="ORF">ISU10_01105</name>
</gene>
<dbReference type="Gene3D" id="3.40.30.10">
    <property type="entry name" value="Glutaredoxin"/>
    <property type="match status" value="1"/>
</dbReference>
<dbReference type="InterPro" id="IPR036249">
    <property type="entry name" value="Thioredoxin-like_sf"/>
</dbReference>
<dbReference type="EMBL" id="JADKPO010000001">
    <property type="protein sequence ID" value="MBF4766360.1"/>
    <property type="molecule type" value="Genomic_DNA"/>
</dbReference>
<dbReference type="InterPro" id="IPR013766">
    <property type="entry name" value="Thioredoxin_domain"/>
</dbReference>
<dbReference type="Pfam" id="PF08534">
    <property type="entry name" value="Redoxin"/>
    <property type="match status" value="1"/>
</dbReference>
<evidence type="ECO:0000256" key="4">
    <source>
        <dbReference type="ARBA" id="ARBA00023284"/>
    </source>
</evidence>
<evidence type="ECO:0000313" key="6">
    <source>
        <dbReference type="EMBL" id="MBF4766360.1"/>
    </source>
</evidence>
<dbReference type="PANTHER" id="PTHR43110:SF1">
    <property type="entry name" value="THIOL PEROXIDASE"/>
    <property type="match status" value="1"/>
</dbReference>
<dbReference type="NCBIfam" id="NF001808">
    <property type="entry name" value="PRK00522.1"/>
    <property type="match status" value="1"/>
</dbReference>
<dbReference type="PROSITE" id="PS51352">
    <property type="entry name" value="THIOREDOXIN_2"/>
    <property type="match status" value="1"/>
</dbReference>
<keyword evidence="4" id="KW-0676">Redox-active center</keyword>
<keyword evidence="3" id="KW-1015">Disulfide bond</keyword>
<feature type="domain" description="Thioredoxin" evidence="5">
    <location>
        <begin position="18"/>
        <end position="163"/>
    </location>
</feature>
<dbReference type="InterPro" id="IPR002065">
    <property type="entry name" value="TPX"/>
</dbReference>
<dbReference type="GO" id="GO:0008379">
    <property type="term" value="F:thioredoxin peroxidase activity"/>
    <property type="evidence" value="ECO:0007669"/>
    <property type="project" value="InterPro"/>
</dbReference>
<evidence type="ECO:0000313" key="7">
    <source>
        <dbReference type="Proteomes" id="UP000660668"/>
    </source>
</evidence>
<sequence length="163" mass="16850">MATTRLGEAEVHTVGELPAVGSAAPEFTLTNGDFADVTKTPGKRTILDIFPTISTGVCQAGVRAFAKLAPGLDNTEIIAVSQDLPLAVANYCGAEGIEGLIVGSAFRSGFGTDYGITMADGNWRGLLARSVVVIDTDGTVLHTQLTPAIGTEPDYEAAVAVLR</sequence>
<evidence type="ECO:0000259" key="5">
    <source>
        <dbReference type="PROSITE" id="PS51352"/>
    </source>
</evidence>
<dbReference type="Proteomes" id="UP000660668">
    <property type="component" value="Unassembled WGS sequence"/>
</dbReference>
<dbReference type="RefSeq" id="WP_194694496.1">
    <property type="nucleotide sequence ID" value="NZ_JADKPO010000001.1"/>
</dbReference>
<dbReference type="EC" id="1.11.1.-" evidence="6"/>
<dbReference type="CDD" id="cd03014">
    <property type="entry name" value="PRX_Atyp2cys"/>
    <property type="match status" value="1"/>
</dbReference>
<organism evidence="6 7">
    <name type="scientific">Nocardioides agariphilus</name>
    <dbReference type="NCBI Taxonomy" id="433664"/>
    <lineage>
        <taxon>Bacteria</taxon>
        <taxon>Bacillati</taxon>
        <taxon>Actinomycetota</taxon>
        <taxon>Actinomycetes</taxon>
        <taxon>Propionibacteriales</taxon>
        <taxon>Nocardioidaceae</taxon>
        <taxon>Nocardioides</taxon>
    </lineage>
</organism>
<evidence type="ECO:0000256" key="1">
    <source>
        <dbReference type="ARBA" id="ARBA00022559"/>
    </source>
</evidence>
<keyword evidence="1 6" id="KW-0575">Peroxidase</keyword>
<comment type="caution">
    <text evidence="6">The sequence shown here is derived from an EMBL/GenBank/DDBJ whole genome shotgun (WGS) entry which is preliminary data.</text>
</comment>
<accession>A0A930VM27</accession>
<dbReference type="InterPro" id="IPR013740">
    <property type="entry name" value="Redoxin"/>
</dbReference>
<keyword evidence="2" id="KW-0049">Antioxidant</keyword>
<evidence type="ECO:0000256" key="2">
    <source>
        <dbReference type="ARBA" id="ARBA00022862"/>
    </source>
</evidence>
<dbReference type="InterPro" id="IPR050455">
    <property type="entry name" value="Tpx_Peroxidase_subfamily"/>
</dbReference>
<keyword evidence="6" id="KW-0560">Oxidoreductase</keyword>
<dbReference type="AlphaFoldDB" id="A0A930VM27"/>
<evidence type="ECO:0000256" key="3">
    <source>
        <dbReference type="ARBA" id="ARBA00023157"/>
    </source>
</evidence>
<keyword evidence="7" id="KW-1185">Reference proteome</keyword>
<proteinExistence type="predicted"/>
<dbReference type="SUPFAM" id="SSF52833">
    <property type="entry name" value="Thioredoxin-like"/>
    <property type="match status" value="1"/>
</dbReference>